<proteinExistence type="predicted"/>
<dbReference type="Gene3D" id="3.30.700.10">
    <property type="entry name" value="Glycoprotein, Type 4 Pilin"/>
    <property type="match status" value="1"/>
</dbReference>
<dbReference type="InterPro" id="IPR045584">
    <property type="entry name" value="Pilin-like"/>
</dbReference>
<reference evidence="1 2" key="1">
    <citation type="submission" date="2019-02" db="EMBL/GenBank/DDBJ databases">
        <title>Deep-cultivation of Planctomycetes and their phenomic and genomic characterization uncovers novel biology.</title>
        <authorList>
            <person name="Wiegand S."/>
            <person name="Jogler M."/>
            <person name="Boedeker C."/>
            <person name="Pinto D."/>
            <person name="Vollmers J."/>
            <person name="Rivas-Marin E."/>
            <person name="Kohn T."/>
            <person name="Peeters S.H."/>
            <person name="Heuer A."/>
            <person name="Rast P."/>
            <person name="Oberbeckmann S."/>
            <person name="Bunk B."/>
            <person name="Jeske O."/>
            <person name="Meyerdierks A."/>
            <person name="Storesund J.E."/>
            <person name="Kallscheuer N."/>
            <person name="Luecker S."/>
            <person name="Lage O.M."/>
            <person name="Pohl T."/>
            <person name="Merkel B.J."/>
            <person name="Hornburger P."/>
            <person name="Mueller R.-W."/>
            <person name="Bruemmer F."/>
            <person name="Labrenz M."/>
            <person name="Spormann A.M."/>
            <person name="Op den Camp H."/>
            <person name="Overmann J."/>
            <person name="Amann R."/>
            <person name="Jetten M.S.M."/>
            <person name="Mascher T."/>
            <person name="Medema M.H."/>
            <person name="Devos D.P."/>
            <person name="Kaster A.-K."/>
            <person name="Ovreas L."/>
            <person name="Rohde M."/>
            <person name="Galperin M.Y."/>
            <person name="Jogler C."/>
        </authorList>
    </citation>
    <scope>NUCLEOTIDE SEQUENCE [LARGE SCALE GENOMIC DNA]</scope>
    <source>
        <strain evidence="1 2">K23_9</strain>
    </source>
</reference>
<organism evidence="1 2">
    <name type="scientific">Stieleria marina</name>
    <dbReference type="NCBI Taxonomy" id="1930275"/>
    <lineage>
        <taxon>Bacteria</taxon>
        <taxon>Pseudomonadati</taxon>
        <taxon>Planctomycetota</taxon>
        <taxon>Planctomycetia</taxon>
        <taxon>Pirellulales</taxon>
        <taxon>Pirellulaceae</taxon>
        <taxon>Stieleria</taxon>
    </lineage>
</organism>
<sequence>MVIIIGVLAAFGVPRLLKSVERSKASEAFKYMTSVRDSQERHSMRNGEYASTIADLDFKQADPKYFVVLPIEPGSTGSIEDSWSMTLRRTGASGGYGAYEVTFTQEGYDPIASTIEAYPEIHPMSR</sequence>
<dbReference type="AlphaFoldDB" id="A0A517NYC4"/>
<protein>
    <recommendedName>
        <fullName evidence="3">Type II secretion system protein G</fullName>
    </recommendedName>
</protein>
<dbReference type="SUPFAM" id="SSF54523">
    <property type="entry name" value="Pili subunits"/>
    <property type="match status" value="1"/>
</dbReference>
<dbReference type="Proteomes" id="UP000319817">
    <property type="component" value="Chromosome"/>
</dbReference>
<name>A0A517NYC4_9BACT</name>
<evidence type="ECO:0008006" key="3">
    <source>
        <dbReference type="Google" id="ProtNLM"/>
    </source>
</evidence>
<accession>A0A517NYC4</accession>
<evidence type="ECO:0000313" key="1">
    <source>
        <dbReference type="EMBL" id="QDT12120.1"/>
    </source>
</evidence>
<gene>
    <name evidence="1" type="ORF">K239x_41280</name>
</gene>
<keyword evidence="2" id="KW-1185">Reference proteome</keyword>
<evidence type="ECO:0000313" key="2">
    <source>
        <dbReference type="Proteomes" id="UP000319817"/>
    </source>
</evidence>
<dbReference type="EMBL" id="CP036526">
    <property type="protein sequence ID" value="QDT12120.1"/>
    <property type="molecule type" value="Genomic_DNA"/>
</dbReference>